<dbReference type="InterPro" id="IPR050078">
    <property type="entry name" value="Ribosomal_L11_MeTrfase_PrmA"/>
</dbReference>
<proteinExistence type="predicted"/>
<evidence type="ECO:0000313" key="4">
    <source>
        <dbReference type="Proteomes" id="UP000255139"/>
    </source>
</evidence>
<keyword evidence="3" id="KW-0687">Ribonucleoprotein</keyword>
<keyword evidence="4" id="KW-1185">Reference proteome</keyword>
<dbReference type="AlphaFoldDB" id="A0A377PS91"/>
<reference evidence="3 4" key="1">
    <citation type="submission" date="2018-06" db="EMBL/GenBank/DDBJ databases">
        <authorList>
            <consortium name="Pathogen Informatics"/>
            <person name="Doyle S."/>
        </authorList>
    </citation>
    <scope>NUCLEOTIDE SEQUENCE [LARGE SCALE GENOMIC DNA]</scope>
    <source>
        <strain evidence="3 4">NCTC12714</strain>
    </source>
</reference>
<evidence type="ECO:0000313" key="3">
    <source>
        <dbReference type="EMBL" id="STQ85706.1"/>
    </source>
</evidence>
<dbReference type="Pfam" id="PF06325">
    <property type="entry name" value="PrmA"/>
    <property type="match status" value="1"/>
</dbReference>
<sequence>MKKSRNLHVLAHKLSGEKLDNNKISISKSNILWRSNKPLDEILNILKEIQQAYSNILNMSDNKQTTIKFIHKEYRPSFYTVKKLIIPTETKAINSLDSKIGLKLLQKRNNPFINQDYIIRTTTRAKNIITRTKIIESRQNRQLRFYDISKEEQVRVHIFKVPNKDWIKEYKNSIQPIICGQFYISPSWHKDKKAQFIANIKEEYKPNPDLFQTIIIEPSLSFGSGHHATTRMCIMFLSKTKLEGKIMLDVGCGSGILSIIGAKLGAKVYACDTDSYACAQSSQNFYKNNSTYEAIWQGSLESIGRKIATPYHKADIQNISKSSNIKKKDITLPNEYDCICANIVSSVLLLLRQKLIECLKPRGTMILSGILDDSKDKIINAFKPLRLIEKQQIDEWVSLKFIKG</sequence>
<gene>
    <name evidence="3" type="primary">prmA</name>
    <name evidence="3" type="ORF">NCTC12714_00493</name>
</gene>
<dbReference type="GO" id="GO:0005840">
    <property type="term" value="C:ribosome"/>
    <property type="evidence" value="ECO:0007669"/>
    <property type="project" value="UniProtKB-KW"/>
</dbReference>
<name>A0A377PS91_9HELI</name>
<dbReference type="InterPro" id="IPR029063">
    <property type="entry name" value="SAM-dependent_MTases_sf"/>
</dbReference>
<dbReference type="EMBL" id="UGJE01000002">
    <property type="protein sequence ID" value="STQ85706.1"/>
    <property type="molecule type" value="Genomic_DNA"/>
</dbReference>
<dbReference type="PANTHER" id="PTHR43648">
    <property type="entry name" value="ELECTRON TRANSFER FLAVOPROTEIN BETA SUBUNIT LYSINE METHYLTRANSFERASE"/>
    <property type="match status" value="1"/>
</dbReference>
<keyword evidence="3" id="KW-0689">Ribosomal protein</keyword>
<evidence type="ECO:0000256" key="2">
    <source>
        <dbReference type="ARBA" id="ARBA00022679"/>
    </source>
</evidence>
<dbReference type="RefSeq" id="WP_052089550.1">
    <property type="nucleotide sequence ID" value="NZ_FZML01000004.1"/>
</dbReference>
<protein>
    <submittedName>
        <fullName evidence="3">Ribosomal protein L11 methyltransferase</fullName>
        <ecNumber evidence="3">2.1.1.-</ecNumber>
    </submittedName>
</protein>
<dbReference type="Gene3D" id="3.40.50.150">
    <property type="entry name" value="Vaccinia Virus protein VP39"/>
    <property type="match status" value="1"/>
</dbReference>
<accession>A0A377PS91</accession>
<organism evidence="3 4">
    <name type="scientific">Helicobacter muridarum</name>
    <dbReference type="NCBI Taxonomy" id="216"/>
    <lineage>
        <taxon>Bacteria</taxon>
        <taxon>Pseudomonadati</taxon>
        <taxon>Campylobacterota</taxon>
        <taxon>Epsilonproteobacteria</taxon>
        <taxon>Campylobacterales</taxon>
        <taxon>Helicobacteraceae</taxon>
        <taxon>Helicobacter</taxon>
    </lineage>
</organism>
<dbReference type="GO" id="GO:0032259">
    <property type="term" value="P:methylation"/>
    <property type="evidence" value="ECO:0007669"/>
    <property type="project" value="UniProtKB-KW"/>
</dbReference>
<dbReference type="Proteomes" id="UP000255139">
    <property type="component" value="Unassembled WGS sequence"/>
</dbReference>
<dbReference type="GO" id="GO:0008276">
    <property type="term" value="F:protein methyltransferase activity"/>
    <property type="evidence" value="ECO:0007669"/>
    <property type="project" value="TreeGrafter"/>
</dbReference>
<dbReference type="PANTHER" id="PTHR43648:SF1">
    <property type="entry name" value="ELECTRON TRANSFER FLAVOPROTEIN BETA SUBUNIT LYSINE METHYLTRANSFERASE"/>
    <property type="match status" value="1"/>
</dbReference>
<dbReference type="CDD" id="cd02440">
    <property type="entry name" value="AdoMet_MTases"/>
    <property type="match status" value="1"/>
</dbReference>
<evidence type="ECO:0000256" key="1">
    <source>
        <dbReference type="ARBA" id="ARBA00022603"/>
    </source>
</evidence>
<dbReference type="SUPFAM" id="SSF53335">
    <property type="entry name" value="S-adenosyl-L-methionine-dependent methyltransferases"/>
    <property type="match status" value="1"/>
</dbReference>
<keyword evidence="2 3" id="KW-0808">Transferase</keyword>
<keyword evidence="1 3" id="KW-0489">Methyltransferase</keyword>
<dbReference type="EC" id="2.1.1.-" evidence="3"/>